<feature type="region of interest" description="Disordered" evidence="1">
    <location>
        <begin position="411"/>
        <end position="567"/>
    </location>
</feature>
<keyword evidence="3" id="KW-1185">Reference proteome</keyword>
<sequence length="567" mass="61879">MIRTKPSEIALTAADIEQALSRASKRRAVDTNKVDKVPPRRPAQTSGPKSRQGPQRSRNDAITTANLSELRWQYATPSSAEFSDDSSALTARLAQVDLSTCSPIHHASSPTLLSSSAGTKRGIPAIKKICDLTEAVESGFSGRGVGASQETGIGPKEYNGTCDNHTPDSDYDDQNGLAAAQSTSCAKWKRSSLSNASVSLHDFPELPFIRSSLPRPGALTCEDEKLSTNIVTTASYSDETYPVQILGPIPVPESAMEAAIYNMLSPLDMVEQRASLAMSRAPSLLESTFGSSPFNSLPRRRPPRSGLARAHVGRSASATEFSGTACHVTYSPPSDAAASQFGSSPHPLLGQSSPTLAIANMSLTENPRMASTSREYSPVGAQMNDVNSITGFIHDFHEQDRHLINGQNTRYECPSRKGPAAIRLGANEPRRPHGRQRCGSLQSESHFNSGQAGRAYKSSPPSRSFNSSSPPVDIPNFRWTPPRERTRRYHRRPAPAIRPQGPHTRPETVGTQRSRVLSRWQEEQENSFEADERAMISELRAREQRQRAEGQMDETPPSLGRFMRHAQ</sequence>
<feature type="compositionally biased region" description="Basic and acidic residues" evidence="1">
    <location>
        <begin position="530"/>
        <end position="550"/>
    </location>
</feature>
<feature type="compositionally biased region" description="Low complexity" evidence="1">
    <location>
        <begin position="458"/>
        <end position="471"/>
    </location>
</feature>
<feature type="compositionally biased region" description="Polar residues" evidence="1">
    <location>
        <begin position="439"/>
        <end position="451"/>
    </location>
</feature>
<dbReference type="AlphaFoldDB" id="A0A6A6W5I3"/>
<protein>
    <submittedName>
        <fullName evidence="2">Uncharacterized protein</fullName>
    </submittedName>
</protein>
<dbReference type="Proteomes" id="UP000799437">
    <property type="component" value="Unassembled WGS sequence"/>
</dbReference>
<evidence type="ECO:0000313" key="2">
    <source>
        <dbReference type="EMBL" id="KAF2757805.1"/>
    </source>
</evidence>
<feature type="compositionally biased region" description="Polar residues" evidence="1">
    <location>
        <begin position="43"/>
        <end position="59"/>
    </location>
</feature>
<name>A0A6A6W5I3_9PEZI</name>
<feature type="region of interest" description="Disordered" evidence="1">
    <location>
        <begin position="21"/>
        <end position="59"/>
    </location>
</feature>
<evidence type="ECO:0000313" key="3">
    <source>
        <dbReference type="Proteomes" id="UP000799437"/>
    </source>
</evidence>
<reference evidence="2" key="1">
    <citation type="journal article" date="2020" name="Stud. Mycol.">
        <title>101 Dothideomycetes genomes: a test case for predicting lifestyles and emergence of pathogens.</title>
        <authorList>
            <person name="Haridas S."/>
            <person name="Albert R."/>
            <person name="Binder M."/>
            <person name="Bloem J."/>
            <person name="Labutti K."/>
            <person name="Salamov A."/>
            <person name="Andreopoulos B."/>
            <person name="Baker S."/>
            <person name="Barry K."/>
            <person name="Bills G."/>
            <person name="Bluhm B."/>
            <person name="Cannon C."/>
            <person name="Castanera R."/>
            <person name="Culley D."/>
            <person name="Daum C."/>
            <person name="Ezra D."/>
            <person name="Gonzalez J."/>
            <person name="Henrissat B."/>
            <person name="Kuo A."/>
            <person name="Liang C."/>
            <person name="Lipzen A."/>
            <person name="Lutzoni F."/>
            <person name="Magnuson J."/>
            <person name="Mondo S."/>
            <person name="Nolan M."/>
            <person name="Ohm R."/>
            <person name="Pangilinan J."/>
            <person name="Park H.-J."/>
            <person name="Ramirez L."/>
            <person name="Alfaro M."/>
            <person name="Sun H."/>
            <person name="Tritt A."/>
            <person name="Yoshinaga Y."/>
            <person name="Zwiers L.-H."/>
            <person name="Turgeon B."/>
            <person name="Goodwin S."/>
            <person name="Spatafora J."/>
            <person name="Crous P."/>
            <person name="Grigoriev I."/>
        </authorList>
    </citation>
    <scope>NUCLEOTIDE SEQUENCE</scope>
    <source>
        <strain evidence="2">CBS 121739</strain>
    </source>
</reference>
<proteinExistence type="predicted"/>
<gene>
    <name evidence="2" type="ORF">EJ05DRAFT_486813</name>
</gene>
<accession>A0A6A6W5I3</accession>
<evidence type="ECO:0000256" key="1">
    <source>
        <dbReference type="SAM" id="MobiDB-lite"/>
    </source>
</evidence>
<organism evidence="2 3">
    <name type="scientific">Pseudovirgaria hyperparasitica</name>
    <dbReference type="NCBI Taxonomy" id="470096"/>
    <lineage>
        <taxon>Eukaryota</taxon>
        <taxon>Fungi</taxon>
        <taxon>Dikarya</taxon>
        <taxon>Ascomycota</taxon>
        <taxon>Pezizomycotina</taxon>
        <taxon>Dothideomycetes</taxon>
        <taxon>Dothideomycetes incertae sedis</taxon>
        <taxon>Acrospermales</taxon>
        <taxon>Acrospermaceae</taxon>
        <taxon>Pseudovirgaria</taxon>
    </lineage>
</organism>
<dbReference type="GeneID" id="54486620"/>
<feature type="compositionally biased region" description="Basic and acidic residues" evidence="1">
    <location>
        <begin position="27"/>
        <end position="38"/>
    </location>
</feature>
<dbReference type="RefSeq" id="XP_033600256.1">
    <property type="nucleotide sequence ID" value="XM_033745566.1"/>
</dbReference>
<dbReference type="EMBL" id="ML996573">
    <property type="protein sequence ID" value="KAF2757805.1"/>
    <property type="molecule type" value="Genomic_DNA"/>
</dbReference>